<feature type="compositionally biased region" description="Polar residues" evidence="1">
    <location>
        <begin position="74"/>
        <end position="83"/>
    </location>
</feature>
<reference evidence="2" key="1">
    <citation type="submission" date="2023-03" db="EMBL/GenBank/DDBJ databases">
        <title>Chromosome-scale reference genome and RAD-based genetic map of yellow starthistle (Centaurea solstitialis) reveal putative structural variation and QTLs associated with invader traits.</title>
        <authorList>
            <person name="Reatini B."/>
            <person name="Cang F.A."/>
            <person name="Jiang Q."/>
            <person name="Mckibben M.T.W."/>
            <person name="Barker M.S."/>
            <person name="Rieseberg L.H."/>
            <person name="Dlugosch K.M."/>
        </authorList>
    </citation>
    <scope>NUCLEOTIDE SEQUENCE</scope>
    <source>
        <strain evidence="2">CAN-66</strain>
        <tissue evidence="2">Leaf</tissue>
    </source>
</reference>
<keyword evidence="3" id="KW-1185">Reference proteome</keyword>
<feature type="region of interest" description="Disordered" evidence="1">
    <location>
        <begin position="66"/>
        <end position="90"/>
    </location>
</feature>
<sequence length="238" mass="26376">MVYLLRLVSGKLVGDTPLLTPREKVARPPGFLLLLVDGYGERGEGFQGKEIEPHKKKLLILISHNSPPRPRTPHSAQTLTVSPTDDRPVANRPPHHLQSLPFIWIHIDLILFLLHLVSHRFGTREEAFVVGEGSENGANSVVYGSKLVYKGIYIGRNLWKYARLVKFKEFISVTLESSSVFTVFIFLASYLSFFNELLSLAGVHVETVVPGVCGQQVKVGRPFGESSSCGSGEVNLKN</sequence>
<evidence type="ECO:0000313" key="3">
    <source>
        <dbReference type="Proteomes" id="UP001172457"/>
    </source>
</evidence>
<gene>
    <name evidence="2" type="ORF">OSB04_000972</name>
</gene>
<name>A0AA38U2T6_9ASTR</name>
<dbReference type="EMBL" id="JARYMX010000001">
    <property type="protein sequence ID" value="KAJ9565006.1"/>
    <property type="molecule type" value="Genomic_DNA"/>
</dbReference>
<protein>
    <submittedName>
        <fullName evidence="2">Uncharacterized protein</fullName>
    </submittedName>
</protein>
<evidence type="ECO:0000313" key="2">
    <source>
        <dbReference type="EMBL" id="KAJ9565006.1"/>
    </source>
</evidence>
<dbReference type="Proteomes" id="UP001172457">
    <property type="component" value="Chromosome 1"/>
</dbReference>
<accession>A0AA38U2T6</accession>
<dbReference type="AlphaFoldDB" id="A0AA38U2T6"/>
<comment type="caution">
    <text evidence="2">The sequence shown here is derived from an EMBL/GenBank/DDBJ whole genome shotgun (WGS) entry which is preliminary data.</text>
</comment>
<evidence type="ECO:0000256" key="1">
    <source>
        <dbReference type="SAM" id="MobiDB-lite"/>
    </source>
</evidence>
<organism evidence="2 3">
    <name type="scientific">Centaurea solstitialis</name>
    <name type="common">yellow star-thistle</name>
    <dbReference type="NCBI Taxonomy" id="347529"/>
    <lineage>
        <taxon>Eukaryota</taxon>
        <taxon>Viridiplantae</taxon>
        <taxon>Streptophyta</taxon>
        <taxon>Embryophyta</taxon>
        <taxon>Tracheophyta</taxon>
        <taxon>Spermatophyta</taxon>
        <taxon>Magnoliopsida</taxon>
        <taxon>eudicotyledons</taxon>
        <taxon>Gunneridae</taxon>
        <taxon>Pentapetalae</taxon>
        <taxon>asterids</taxon>
        <taxon>campanulids</taxon>
        <taxon>Asterales</taxon>
        <taxon>Asteraceae</taxon>
        <taxon>Carduoideae</taxon>
        <taxon>Cardueae</taxon>
        <taxon>Centaureinae</taxon>
        <taxon>Centaurea</taxon>
    </lineage>
</organism>
<proteinExistence type="predicted"/>